<evidence type="ECO:0000256" key="6">
    <source>
        <dbReference type="ARBA" id="ARBA00023136"/>
    </source>
</evidence>
<name>A0A8J5FWE5_ZINOF</name>
<comment type="similarity">
    <text evidence="2 8">Belongs to the eukaryotic ribosomal protein eL38 family.</text>
</comment>
<dbReference type="GO" id="GO:0006412">
    <property type="term" value="P:translation"/>
    <property type="evidence" value="ECO:0007669"/>
    <property type="project" value="InterPro"/>
</dbReference>
<dbReference type="AlphaFoldDB" id="A0A8J5FWE5"/>
<dbReference type="Gene3D" id="3.30.720.90">
    <property type="match status" value="1"/>
</dbReference>
<evidence type="ECO:0000256" key="3">
    <source>
        <dbReference type="ARBA" id="ARBA00022692"/>
    </source>
</evidence>
<evidence type="ECO:0000256" key="9">
    <source>
        <dbReference type="SAM" id="MobiDB-lite"/>
    </source>
</evidence>
<dbReference type="Proteomes" id="UP000734854">
    <property type="component" value="Unassembled WGS sequence"/>
</dbReference>
<comment type="subcellular location">
    <subcellularLocation>
        <location evidence="1">Membrane</location>
        <topology evidence="1">Multi-pass membrane protein</topology>
    </subcellularLocation>
</comment>
<dbReference type="InterPro" id="IPR038464">
    <property type="entry name" value="Ribosomal_eL38_sf"/>
</dbReference>
<feature type="transmembrane region" description="Helical" evidence="10">
    <location>
        <begin position="77"/>
        <end position="98"/>
    </location>
</feature>
<evidence type="ECO:0000256" key="1">
    <source>
        <dbReference type="ARBA" id="ARBA00004141"/>
    </source>
</evidence>
<keyword evidence="7 8" id="KW-0687">Ribonucleoprotein</keyword>
<keyword evidence="4 8" id="KW-0689">Ribosomal protein</keyword>
<dbReference type="Pfam" id="PF01781">
    <property type="entry name" value="Ribosomal_L38e"/>
    <property type="match status" value="1"/>
</dbReference>
<accession>A0A8J5FWE5</accession>
<evidence type="ECO:0000256" key="7">
    <source>
        <dbReference type="ARBA" id="ARBA00023274"/>
    </source>
</evidence>
<protein>
    <recommendedName>
        <fullName evidence="13">Sugar phosphate transporter domain-containing protein</fullName>
    </recommendedName>
</protein>
<keyword evidence="3 10" id="KW-0812">Transmembrane</keyword>
<dbReference type="GO" id="GO:0016020">
    <property type="term" value="C:membrane"/>
    <property type="evidence" value="ECO:0007669"/>
    <property type="project" value="UniProtKB-SubCell"/>
</dbReference>
<reference evidence="11 12" key="1">
    <citation type="submission" date="2020-08" db="EMBL/GenBank/DDBJ databases">
        <title>Plant Genome Project.</title>
        <authorList>
            <person name="Zhang R.-G."/>
        </authorList>
    </citation>
    <scope>NUCLEOTIDE SEQUENCE [LARGE SCALE GENOMIC DNA]</scope>
    <source>
        <tissue evidence="11">Rhizome</tissue>
    </source>
</reference>
<dbReference type="InterPro" id="IPR002675">
    <property type="entry name" value="Ribosomal_eL38"/>
</dbReference>
<proteinExistence type="inferred from homology"/>
<dbReference type="GO" id="GO:0003735">
    <property type="term" value="F:structural constituent of ribosome"/>
    <property type="evidence" value="ECO:0007669"/>
    <property type="project" value="InterPro"/>
</dbReference>
<dbReference type="InterPro" id="IPR050186">
    <property type="entry name" value="TPT_transporter"/>
</dbReference>
<gene>
    <name evidence="11" type="ORF">ZIOFF_043988</name>
</gene>
<evidence type="ECO:0000313" key="11">
    <source>
        <dbReference type="EMBL" id="KAG6496140.1"/>
    </source>
</evidence>
<comment type="caution">
    <text evidence="11">The sequence shown here is derived from an EMBL/GenBank/DDBJ whole genome shotgun (WGS) entry which is preliminary data.</text>
</comment>
<feature type="transmembrane region" description="Helical" evidence="10">
    <location>
        <begin position="130"/>
        <end position="150"/>
    </location>
</feature>
<keyword evidence="5 10" id="KW-1133">Transmembrane helix</keyword>
<dbReference type="GO" id="GO:0005840">
    <property type="term" value="C:ribosome"/>
    <property type="evidence" value="ECO:0007669"/>
    <property type="project" value="UniProtKB-KW"/>
</dbReference>
<evidence type="ECO:0008006" key="13">
    <source>
        <dbReference type="Google" id="ProtNLM"/>
    </source>
</evidence>
<evidence type="ECO:0000256" key="8">
    <source>
        <dbReference type="RuleBase" id="RU003445"/>
    </source>
</evidence>
<feature type="transmembrane region" description="Helical" evidence="10">
    <location>
        <begin position="45"/>
        <end position="65"/>
    </location>
</feature>
<dbReference type="EMBL" id="JACMSC010000012">
    <property type="protein sequence ID" value="KAG6496140.1"/>
    <property type="molecule type" value="Genomic_DNA"/>
</dbReference>
<keyword evidence="12" id="KW-1185">Reference proteome</keyword>
<evidence type="ECO:0000256" key="5">
    <source>
        <dbReference type="ARBA" id="ARBA00022989"/>
    </source>
</evidence>
<evidence type="ECO:0000313" key="12">
    <source>
        <dbReference type="Proteomes" id="UP000734854"/>
    </source>
</evidence>
<organism evidence="11 12">
    <name type="scientific">Zingiber officinale</name>
    <name type="common">Ginger</name>
    <name type="synonym">Amomum zingiber</name>
    <dbReference type="NCBI Taxonomy" id="94328"/>
    <lineage>
        <taxon>Eukaryota</taxon>
        <taxon>Viridiplantae</taxon>
        <taxon>Streptophyta</taxon>
        <taxon>Embryophyta</taxon>
        <taxon>Tracheophyta</taxon>
        <taxon>Spermatophyta</taxon>
        <taxon>Magnoliopsida</taxon>
        <taxon>Liliopsida</taxon>
        <taxon>Zingiberales</taxon>
        <taxon>Zingiberaceae</taxon>
        <taxon>Zingiber</taxon>
    </lineage>
</organism>
<evidence type="ECO:0000256" key="10">
    <source>
        <dbReference type="SAM" id="Phobius"/>
    </source>
</evidence>
<evidence type="ECO:0000256" key="2">
    <source>
        <dbReference type="ARBA" id="ARBA00007803"/>
    </source>
</evidence>
<evidence type="ECO:0000256" key="4">
    <source>
        <dbReference type="ARBA" id="ARBA00022980"/>
    </source>
</evidence>
<sequence>MVRPDSTPGASHSSSSPSCSRPPASFSSRSCSLPKGSHSNSITPLYYVALFCFVFLLLPWSFIELSLRGQTAFRPDLLFFGINSFCFFALNLAVFLLVGKTFALTMNVAGVVKDWLLHRLLLARHPRHDTVTPINLFGYGVVILGVAYYNHAKLQALKDMETQKKAQWADEEAGKLLGEMKVHCFKYFYTLCVFDSEKANKLKQSLPPDREAKLKNY</sequence>
<dbReference type="GO" id="GO:1990904">
    <property type="term" value="C:ribonucleoprotein complex"/>
    <property type="evidence" value="ECO:0007669"/>
    <property type="project" value="UniProtKB-KW"/>
</dbReference>
<feature type="region of interest" description="Disordered" evidence="9">
    <location>
        <begin position="1"/>
        <end position="24"/>
    </location>
</feature>
<dbReference type="PANTHER" id="PTHR11132">
    <property type="entry name" value="SOLUTE CARRIER FAMILY 35"/>
    <property type="match status" value="1"/>
</dbReference>
<keyword evidence="6 10" id="KW-0472">Membrane</keyword>